<dbReference type="OrthoDB" id="9803333at2"/>
<evidence type="ECO:0000259" key="3">
    <source>
        <dbReference type="SMART" id="SM00822"/>
    </source>
</evidence>
<dbReference type="InterPro" id="IPR002347">
    <property type="entry name" value="SDR_fam"/>
</dbReference>
<evidence type="ECO:0000256" key="2">
    <source>
        <dbReference type="ARBA" id="ARBA00023002"/>
    </source>
</evidence>
<dbReference type="SUPFAM" id="SSF51735">
    <property type="entry name" value="NAD(P)-binding Rossmann-fold domains"/>
    <property type="match status" value="1"/>
</dbReference>
<dbReference type="AlphaFoldDB" id="A0A259U051"/>
<dbReference type="PRINTS" id="PR00081">
    <property type="entry name" value="GDHRDH"/>
</dbReference>
<feature type="domain" description="Ketoreductase" evidence="3">
    <location>
        <begin position="4"/>
        <end position="181"/>
    </location>
</feature>
<sequence length="249" mass="25317">MTAPVHVLLGGSGGIGSALARALAASGATVVLGARTPEKLSALAGEIGAEAFTLDATDYGQVEGLVKGAMERHGRVDGVVNLVGSIDLKPAHAMKVEAFEETMRLNLFTAFYAVKAAASVMTKNDEPKGGSVVLMSSVAAQYGLANHEAVAAAKAGIEGMVRAAASTYAPRGIRVNAVAPGLVRTPLAGRLVASDAAVEASAAMHPLGRIGEPDDLVGALTLLLDRERAGWITGETISVDGGFAHARPR</sequence>
<evidence type="ECO:0000256" key="1">
    <source>
        <dbReference type="ARBA" id="ARBA00006484"/>
    </source>
</evidence>
<dbReference type="EMBL" id="MQWB01000001">
    <property type="protein sequence ID" value="OZC03194.1"/>
    <property type="molecule type" value="Genomic_DNA"/>
</dbReference>
<dbReference type="CDD" id="cd05233">
    <property type="entry name" value="SDR_c"/>
    <property type="match status" value="1"/>
</dbReference>
<comment type="similarity">
    <text evidence="1">Belongs to the short-chain dehydrogenases/reductases (SDR) family.</text>
</comment>
<accession>A0A259U051</accession>
<proteinExistence type="inferred from homology"/>
<dbReference type="Pfam" id="PF13561">
    <property type="entry name" value="adh_short_C2"/>
    <property type="match status" value="1"/>
</dbReference>
<dbReference type="Proteomes" id="UP000216446">
    <property type="component" value="Unassembled WGS sequence"/>
</dbReference>
<dbReference type="SMART" id="SM00822">
    <property type="entry name" value="PKS_KR"/>
    <property type="match status" value="1"/>
</dbReference>
<organism evidence="4 5">
    <name type="scientific">Rubricoccus marinus</name>
    <dbReference type="NCBI Taxonomy" id="716817"/>
    <lineage>
        <taxon>Bacteria</taxon>
        <taxon>Pseudomonadati</taxon>
        <taxon>Rhodothermota</taxon>
        <taxon>Rhodothermia</taxon>
        <taxon>Rhodothermales</taxon>
        <taxon>Rubricoccaceae</taxon>
        <taxon>Rubricoccus</taxon>
    </lineage>
</organism>
<dbReference type="Gene3D" id="3.40.50.720">
    <property type="entry name" value="NAD(P)-binding Rossmann-like Domain"/>
    <property type="match status" value="1"/>
</dbReference>
<reference evidence="4 5" key="1">
    <citation type="submission" date="2016-11" db="EMBL/GenBank/DDBJ databases">
        <title>Study of marine rhodopsin-containing bacteria.</title>
        <authorList>
            <person name="Yoshizawa S."/>
            <person name="Kumagai Y."/>
            <person name="Kogure K."/>
        </authorList>
    </citation>
    <scope>NUCLEOTIDE SEQUENCE [LARGE SCALE GENOMIC DNA]</scope>
    <source>
        <strain evidence="4 5">SG-29</strain>
    </source>
</reference>
<dbReference type="PANTHER" id="PTHR43477:SF1">
    <property type="entry name" value="DIHYDROANTICAPSIN 7-DEHYDROGENASE"/>
    <property type="match status" value="1"/>
</dbReference>
<dbReference type="InParanoid" id="A0A259U051"/>
<keyword evidence="5" id="KW-1185">Reference proteome</keyword>
<dbReference type="RefSeq" id="WP_094548287.1">
    <property type="nucleotide sequence ID" value="NZ_MQWB01000001.1"/>
</dbReference>
<gene>
    <name evidence="4" type="ORF">BSZ36_09540</name>
</gene>
<name>A0A259U051_9BACT</name>
<evidence type="ECO:0000313" key="5">
    <source>
        <dbReference type="Proteomes" id="UP000216446"/>
    </source>
</evidence>
<dbReference type="InterPro" id="IPR051122">
    <property type="entry name" value="SDR_DHRS6-like"/>
</dbReference>
<dbReference type="InterPro" id="IPR057326">
    <property type="entry name" value="KR_dom"/>
</dbReference>
<dbReference type="FunFam" id="3.40.50.720:FF:000084">
    <property type="entry name" value="Short-chain dehydrogenase reductase"/>
    <property type="match status" value="1"/>
</dbReference>
<protein>
    <recommendedName>
        <fullName evidence="3">Ketoreductase domain-containing protein</fullName>
    </recommendedName>
</protein>
<dbReference type="InterPro" id="IPR036291">
    <property type="entry name" value="NAD(P)-bd_dom_sf"/>
</dbReference>
<dbReference type="PANTHER" id="PTHR43477">
    <property type="entry name" value="DIHYDROANTICAPSIN 7-DEHYDROGENASE"/>
    <property type="match status" value="1"/>
</dbReference>
<dbReference type="GO" id="GO:0016491">
    <property type="term" value="F:oxidoreductase activity"/>
    <property type="evidence" value="ECO:0007669"/>
    <property type="project" value="UniProtKB-KW"/>
</dbReference>
<comment type="caution">
    <text evidence="4">The sequence shown here is derived from an EMBL/GenBank/DDBJ whole genome shotgun (WGS) entry which is preliminary data.</text>
</comment>
<keyword evidence="2" id="KW-0560">Oxidoreductase</keyword>
<evidence type="ECO:0000313" key="4">
    <source>
        <dbReference type="EMBL" id="OZC03194.1"/>
    </source>
</evidence>